<dbReference type="OrthoDB" id="996955at2759"/>
<keyword evidence="4" id="KW-1185">Reference proteome</keyword>
<organism evidence="3 4">
    <name type="scientific">Microthlaspi erraticum</name>
    <dbReference type="NCBI Taxonomy" id="1685480"/>
    <lineage>
        <taxon>Eukaryota</taxon>
        <taxon>Viridiplantae</taxon>
        <taxon>Streptophyta</taxon>
        <taxon>Embryophyta</taxon>
        <taxon>Tracheophyta</taxon>
        <taxon>Spermatophyta</taxon>
        <taxon>Magnoliopsida</taxon>
        <taxon>eudicotyledons</taxon>
        <taxon>Gunneridae</taxon>
        <taxon>Pentapetalae</taxon>
        <taxon>rosids</taxon>
        <taxon>malvids</taxon>
        <taxon>Brassicales</taxon>
        <taxon>Brassicaceae</taxon>
        <taxon>Coluteocarpeae</taxon>
        <taxon>Microthlaspi</taxon>
    </lineage>
</organism>
<dbReference type="Proteomes" id="UP000467841">
    <property type="component" value="Unassembled WGS sequence"/>
</dbReference>
<feature type="compositionally biased region" description="Polar residues" evidence="1">
    <location>
        <begin position="8"/>
        <end position="37"/>
    </location>
</feature>
<keyword evidence="2" id="KW-0812">Transmembrane</keyword>
<accession>A0A6D2I0Y4</accession>
<keyword evidence="2" id="KW-1133">Transmembrane helix</keyword>
<feature type="region of interest" description="Disordered" evidence="1">
    <location>
        <begin position="1"/>
        <end position="53"/>
    </location>
</feature>
<keyword evidence="2" id="KW-0472">Membrane</keyword>
<dbReference type="EMBL" id="CACVBM020000555">
    <property type="protein sequence ID" value="CAA7020557.1"/>
    <property type="molecule type" value="Genomic_DNA"/>
</dbReference>
<name>A0A6D2I0Y4_9BRAS</name>
<evidence type="ECO:0000256" key="1">
    <source>
        <dbReference type="SAM" id="MobiDB-lite"/>
    </source>
</evidence>
<gene>
    <name evidence="3" type="ORF">MERR_LOCUS7792</name>
</gene>
<evidence type="ECO:0000313" key="3">
    <source>
        <dbReference type="EMBL" id="CAA7020557.1"/>
    </source>
</evidence>
<feature type="transmembrane region" description="Helical" evidence="2">
    <location>
        <begin position="124"/>
        <end position="149"/>
    </location>
</feature>
<proteinExistence type="predicted"/>
<comment type="caution">
    <text evidence="3">The sequence shown here is derived from an EMBL/GenBank/DDBJ whole genome shotgun (WGS) entry which is preliminary data.</text>
</comment>
<reference evidence="3" key="1">
    <citation type="submission" date="2020-01" db="EMBL/GenBank/DDBJ databases">
        <authorList>
            <person name="Mishra B."/>
        </authorList>
    </citation>
    <scope>NUCLEOTIDE SEQUENCE [LARGE SCALE GENOMIC DNA]</scope>
</reference>
<protein>
    <recommendedName>
        <fullName evidence="5">Late embryogenesis abundant protein LEA-2 subgroup domain-containing protein</fullName>
    </recommendedName>
</protein>
<sequence length="287" mass="31984">MEGPRQPPASTSTATANDNQNQPGETSSTWHRPTNSLPHVPSSDPSQVSSPPLHLRKHSLNLFPALSSCSPPHDPTPEIETYVVQVPRDQVYWTPPPENATIAEQRRMNSEPGKKKKRLCSRKLVWFFIAVVVMGFIICGIALIVRFVVFKPKPPFIHVKKLWKSRHLEIMLTSKNTASNMWVTYKGLVSLTYKNKNLGQGDFPELSQAVNGFNTVSLKLDGSKNEDVLPPEAVSLLLTMELNANYGSGLLKRKRKVAVTCDVKVKGLLDVVEIEIVSENCESEFTK</sequence>
<evidence type="ECO:0000256" key="2">
    <source>
        <dbReference type="SAM" id="Phobius"/>
    </source>
</evidence>
<feature type="compositionally biased region" description="Low complexity" evidence="1">
    <location>
        <begin position="38"/>
        <end position="52"/>
    </location>
</feature>
<evidence type="ECO:0008006" key="5">
    <source>
        <dbReference type="Google" id="ProtNLM"/>
    </source>
</evidence>
<evidence type="ECO:0000313" key="4">
    <source>
        <dbReference type="Proteomes" id="UP000467841"/>
    </source>
</evidence>
<dbReference type="AlphaFoldDB" id="A0A6D2I0Y4"/>